<evidence type="ECO:0000313" key="7">
    <source>
        <dbReference type="Proteomes" id="UP001152747"/>
    </source>
</evidence>
<accession>A0A9P1IIK9</accession>
<dbReference type="Proteomes" id="UP001152747">
    <property type="component" value="Unassembled WGS sequence"/>
</dbReference>
<dbReference type="GO" id="GO:0005576">
    <property type="term" value="C:extracellular region"/>
    <property type="evidence" value="ECO:0007669"/>
    <property type="project" value="UniProtKB-SubCell"/>
</dbReference>
<evidence type="ECO:0000256" key="2">
    <source>
        <dbReference type="ARBA" id="ARBA00010112"/>
    </source>
</evidence>
<organism evidence="6 7">
    <name type="scientific">Caenorhabditis angaria</name>
    <dbReference type="NCBI Taxonomy" id="860376"/>
    <lineage>
        <taxon>Eukaryota</taxon>
        <taxon>Metazoa</taxon>
        <taxon>Ecdysozoa</taxon>
        <taxon>Nematoda</taxon>
        <taxon>Chromadorea</taxon>
        <taxon>Rhabditida</taxon>
        <taxon>Rhabditina</taxon>
        <taxon>Rhabditomorpha</taxon>
        <taxon>Rhabditoidea</taxon>
        <taxon>Rhabditidae</taxon>
        <taxon>Peloderinae</taxon>
        <taxon>Caenorhabditis</taxon>
    </lineage>
</organism>
<dbReference type="GO" id="GO:0009986">
    <property type="term" value="C:cell surface"/>
    <property type="evidence" value="ECO:0007669"/>
    <property type="project" value="InterPro"/>
</dbReference>
<dbReference type="InterPro" id="IPR038479">
    <property type="entry name" value="Transthyretin-like_sf"/>
</dbReference>
<dbReference type="Pfam" id="PF01060">
    <property type="entry name" value="TTR-52"/>
    <property type="match status" value="1"/>
</dbReference>
<dbReference type="InterPro" id="IPR001534">
    <property type="entry name" value="Transthyretin-like"/>
</dbReference>
<comment type="subcellular location">
    <subcellularLocation>
        <location evidence="1">Secreted</location>
    </subcellularLocation>
</comment>
<reference evidence="6" key="1">
    <citation type="submission" date="2022-11" db="EMBL/GenBank/DDBJ databases">
        <authorList>
            <person name="Kikuchi T."/>
        </authorList>
    </citation>
    <scope>NUCLEOTIDE SEQUENCE</scope>
    <source>
        <strain evidence="6">PS1010</strain>
    </source>
</reference>
<dbReference type="AlphaFoldDB" id="A0A9P1IIK9"/>
<feature type="signal peptide" evidence="5">
    <location>
        <begin position="1"/>
        <end position="18"/>
    </location>
</feature>
<keyword evidence="4 5" id="KW-0732">Signal</keyword>
<keyword evidence="7" id="KW-1185">Reference proteome</keyword>
<gene>
    <name evidence="6" type="ORF">CAMP_LOCUS8766</name>
</gene>
<evidence type="ECO:0000256" key="3">
    <source>
        <dbReference type="ARBA" id="ARBA00022525"/>
    </source>
</evidence>
<protein>
    <submittedName>
        <fullName evidence="6">Uncharacterized protein</fullName>
    </submittedName>
</protein>
<evidence type="ECO:0000256" key="5">
    <source>
        <dbReference type="SAM" id="SignalP"/>
    </source>
</evidence>
<proteinExistence type="inferred from homology"/>
<evidence type="ECO:0000256" key="1">
    <source>
        <dbReference type="ARBA" id="ARBA00004613"/>
    </source>
</evidence>
<dbReference type="PANTHER" id="PTHR21700:SF3">
    <property type="entry name" value="TRANSTHYRETIN-LIKE PROTEIN 5"/>
    <property type="match status" value="1"/>
</dbReference>
<dbReference type="EMBL" id="CANHGI010000003">
    <property type="protein sequence ID" value="CAI5446129.1"/>
    <property type="molecule type" value="Genomic_DNA"/>
</dbReference>
<evidence type="ECO:0000313" key="6">
    <source>
        <dbReference type="EMBL" id="CAI5446129.1"/>
    </source>
</evidence>
<dbReference type="OrthoDB" id="5849824at2759"/>
<evidence type="ECO:0000256" key="4">
    <source>
        <dbReference type="ARBA" id="ARBA00022729"/>
    </source>
</evidence>
<comment type="similarity">
    <text evidence="2">Belongs to the nematode transthyretin-like family.</text>
</comment>
<feature type="chain" id="PRO_5040514277" evidence="5">
    <location>
        <begin position="19"/>
        <end position="142"/>
    </location>
</feature>
<name>A0A9P1IIK9_9PELO</name>
<keyword evidence="3" id="KW-0964">Secreted</keyword>
<dbReference type="Gene3D" id="2.60.40.3330">
    <property type="match status" value="1"/>
</dbReference>
<sequence>MFLKAVLLILLSISSISALVGRTQSAAVRGVLICDGRPAIGVTVKLYDDDRGLDADDLMASGKTNQRGEFHLSGSEDEMTPIDPKLNIYHDCNDGIKPCQRKFTIKLPDSYISQGKTPSKVYDAGTIQLAGSFPGETRDCLH</sequence>
<dbReference type="PANTHER" id="PTHR21700">
    <property type="entry name" value="TRANSTHYRETIN-LIKE FAMILY PROTEIN-RELATED"/>
    <property type="match status" value="1"/>
</dbReference>
<comment type="caution">
    <text evidence="6">The sequence shown here is derived from an EMBL/GenBank/DDBJ whole genome shotgun (WGS) entry which is preliminary data.</text>
</comment>